<evidence type="ECO:0000256" key="6">
    <source>
        <dbReference type="RuleBase" id="RU003974"/>
    </source>
</evidence>
<dbReference type="InterPro" id="IPR036226">
    <property type="entry name" value="LipOase_C_sf"/>
</dbReference>
<dbReference type="EMBL" id="JAFJMO010000004">
    <property type="protein sequence ID" value="KAJ8279471.1"/>
    <property type="molecule type" value="Genomic_DNA"/>
</dbReference>
<sequence>MKMESYKVEIIPGTSDSVYITFPKNQGKKEYLFLDALTIELSEAPKEITIRRERSWRRTFRSWRCMYVTITSLDSGKELYFPVFREIDSTGLTIKENSAKLPHNDTSEERKESLLNNLKFRETIDHHARVPDPVPAMSSNVAEASPTGSRQNIFLSIIQGIISIFPEQLHFTYKPGLPGFVRGGNFFELPKELWFETVKIVTLAYNAVKIEAQTIFLKLWNFRRKWEEIDDIKNVFWFPSKKAAYVAKNWKEDTFFGKQFLHGCNPIMIEKYKEGQQKIPVETLEKVYPDIEENIKNGRIYVVDYWILDKIAAAIFDTPQFLAAPIVLLQQTANELNPIAIQLKQEPGEDNPVFTPQDNKAWLLAKIWVRNSDFYYHELVSHLLRTHLMGEIFFIASYYMADQHPISRIKGDLCPFLQ</sequence>
<keyword evidence="2 6" id="KW-0479">Metal-binding</keyword>
<dbReference type="AlphaFoldDB" id="A0A9Q1I3V8"/>
<comment type="cofactor">
    <cofactor evidence="1 6">
        <name>Fe cation</name>
        <dbReference type="ChEBI" id="CHEBI:24875"/>
    </cofactor>
</comment>
<dbReference type="PROSITE" id="PS00711">
    <property type="entry name" value="LIPOXYGENASE_1"/>
    <property type="match status" value="1"/>
</dbReference>
<proteinExistence type="inferred from homology"/>
<dbReference type="InterPro" id="IPR000907">
    <property type="entry name" value="LipOase"/>
</dbReference>
<keyword evidence="4 6" id="KW-0560">Oxidoreductase</keyword>
<keyword evidence="5 6" id="KW-0408">Iron</keyword>
<dbReference type="PRINTS" id="PR00087">
    <property type="entry name" value="LIPOXYGENASE"/>
</dbReference>
<dbReference type="InterPro" id="IPR013819">
    <property type="entry name" value="LipOase_C"/>
</dbReference>
<dbReference type="OrthoDB" id="407298at2759"/>
<dbReference type="Gene3D" id="3.10.450.60">
    <property type="match status" value="1"/>
</dbReference>
<dbReference type="SUPFAM" id="SSF48484">
    <property type="entry name" value="Lipoxigenase"/>
    <property type="match status" value="1"/>
</dbReference>
<dbReference type="PROSITE" id="PS51393">
    <property type="entry name" value="LIPOXYGENASE_3"/>
    <property type="match status" value="1"/>
</dbReference>
<evidence type="ECO:0000256" key="4">
    <source>
        <dbReference type="ARBA" id="ARBA00023002"/>
    </source>
</evidence>
<dbReference type="Gene3D" id="1.20.245.10">
    <property type="entry name" value="Lipoxygenase-1, Domain 5"/>
    <property type="match status" value="1"/>
</dbReference>
<comment type="similarity">
    <text evidence="6">Belongs to the lipoxygenase family.</text>
</comment>
<evidence type="ECO:0000313" key="9">
    <source>
        <dbReference type="Proteomes" id="UP001152803"/>
    </source>
</evidence>
<dbReference type="GO" id="GO:0016702">
    <property type="term" value="F:oxidoreductase activity, acting on single donors with incorporation of molecular oxygen, incorporation of two atoms of oxygen"/>
    <property type="evidence" value="ECO:0007669"/>
    <property type="project" value="InterPro"/>
</dbReference>
<evidence type="ECO:0000256" key="1">
    <source>
        <dbReference type="ARBA" id="ARBA00001962"/>
    </source>
</evidence>
<dbReference type="PANTHER" id="PTHR11771">
    <property type="entry name" value="LIPOXYGENASE"/>
    <property type="match status" value="1"/>
</dbReference>
<keyword evidence="3 6" id="KW-0223">Dioxygenase</keyword>
<organism evidence="8 9">
    <name type="scientific">Conger conger</name>
    <name type="common">Conger eel</name>
    <name type="synonym">Muraena conger</name>
    <dbReference type="NCBI Taxonomy" id="82655"/>
    <lineage>
        <taxon>Eukaryota</taxon>
        <taxon>Metazoa</taxon>
        <taxon>Chordata</taxon>
        <taxon>Craniata</taxon>
        <taxon>Vertebrata</taxon>
        <taxon>Euteleostomi</taxon>
        <taxon>Actinopterygii</taxon>
        <taxon>Neopterygii</taxon>
        <taxon>Teleostei</taxon>
        <taxon>Anguilliformes</taxon>
        <taxon>Congridae</taxon>
        <taxon>Conger</taxon>
    </lineage>
</organism>
<reference evidence="8" key="1">
    <citation type="journal article" date="2023" name="Science">
        <title>Genome structures resolve the early diversification of teleost fishes.</title>
        <authorList>
            <person name="Parey E."/>
            <person name="Louis A."/>
            <person name="Montfort J."/>
            <person name="Bouchez O."/>
            <person name="Roques C."/>
            <person name="Iampietro C."/>
            <person name="Lluch J."/>
            <person name="Castinel A."/>
            <person name="Donnadieu C."/>
            <person name="Desvignes T."/>
            <person name="Floi Bucao C."/>
            <person name="Jouanno E."/>
            <person name="Wen M."/>
            <person name="Mejri S."/>
            <person name="Dirks R."/>
            <person name="Jansen H."/>
            <person name="Henkel C."/>
            <person name="Chen W.J."/>
            <person name="Zahm M."/>
            <person name="Cabau C."/>
            <person name="Klopp C."/>
            <person name="Thompson A.W."/>
            <person name="Robinson-Rechavi M."/>
            <person name="Braasch I."/>
            <person name="Lecointre G."/>
            <person name="Bobe J."/>
            <person name="Postlethwait J.H."/>
            <person name="Berthelot C."/>
            <person name="Roest Crollius H."/>
            <person name="Guiguen Y."/>
        </authorList>
    </citation>
    <scope>NUCLEOTIDE SEQUENCE</scope>
    <source>
        <strain evidence="8">Concon-B</strain>
    </source>
</reference>
<dbReference type="GO" id="GO:0046872">
    <property type="term" value="F:metal ion binding"/>
    <property type="evidence" value="ECO:0007669"/>
    <property type="project" value="UniProtKB-KW"/>
</dbReference>
<gene>
    <name evidence="8" type="ORF">COCON_G00065370</name>
</gene>
<keyword evidence="9" id="KW-1185">Reference proteome</keyword>
<evidence type="ECO:0000313" key="8">
    <source>
        <dbReference type="EMBL" id="KAJ8279471.1"/>
    </source>
</evidence>
<dbReference type="InterPro" id="IPR020833">
    <property type="entry name" value="LipOase_Fe_BS"/>
</dbReference>
<evidence type="ECO:0000259" key="7">
    <source>
        <dbReference type="PROSITE" id="PS51393"/>
    </source>
</evidence>
<protein>
    <recommendedName>
        <fullName evidence="7">Lipoxygenase domain-containing protein</fullName>
    </recommendedName>
</protein>
<evidence type="ECO:0000256" key="3">
    <source>
        <dbReference type="ARBA" id="ARBA00022964"/>
    </source>
</evidence>
<feature type="domain" description="Lipoxygenase" evidence="7">
    <location>
        <begin position="144"/>
        <end position="418"/>
    </location>
</feature>
<evidence type="ECO:0000256" key="5">
    <source>
        <dbReference type="ARBA" id="ARBA00023004"/>
    </source>
</evidence>
<evidence type="ECO:0000256" key="2">
    <source>
        <dbReference type="ARBA" id="ARBA00022723"/>
    </source>
</evidence>
<dbReference type="Proteomes" id="UP001152803">
    <property type="component" value="Unassembled WGS sequence"/>
</dbReference>
<comment type="caution">
    <text evidence="8">The sequence shown here is derived from an EMBL/GenBank/DDBJ whole genome shotgun (WGS) entry which is preliminary data.</text>
</comment>
<dbReference type="Pfam" id="PF00305">
    <property type="entry name" value="Lipoxygenase"/>
    <property type="match status" value="1"/>
</dbReference>
<name>A0A9Q1I3V8_CONCO</name>
<accession>A0A9Q1I3V8</accession>
<dbReference type="GO" id="GO:0034440">
    <property type="term" value="P:lipid oxidation"/>
    <property type="evidence" value="ECO:0007669"/>
    <property type="project" value="InterPro"/>
</dbReference>